<feature type="domain" description="Alpha-D-phosphohexomutase alpha/beta/alpha" evidence="11">
    <location>
        <begin position="3"/>
        <end position="133"/>
    </location>
</feature>
<evidence type="ECO:0000256" key="9">
    <source>
        <dbReference type="RuleBase" id="RU004327"/>
    </source>
</evidence>
<evidence type="ECO:0000313" key="14">
    <source>
        <dbReference type="EMBL" id="OXM87029.1"/>
    </source>
</evidence>
<organism evidence="14 15">
    <name type="scientific">Paenibacillus rigui</name>
    <dbReference type="NCBI Taxonomy" id="554312"/>
    <lineage>
        <taxon>Bacteria</taxon>
        <taxon>Bacillati</taxon>
        <taxon>Bacillota</taxon>
        <taxon>Bacilli</taxon>
        <taxon>Bacillales</taxon>
        <taxon>Paenibacillaceae</taxon>
        <taxon>Paenibacillus</taxon>
    </lineage>
</organism>
<dbReference type="RefSeq" id="WP_094014194.1">
    <property type="nucleotide sequence ID" value="NZ_NMQW01000010.1"/>
</dbReference>
<dbReference type="InterPro" id="IPR005841">
    <property type="entry name" value="Alpha-D-phosphohexomutase_SF"/>
</dbReference>
<evidence type="ECO:0000256" key="8">
    <source>
        <dbReference type="RuleBase" id="RU004326"/>
    </source>
</evidence>
<evidence type="ECO:0000313" key="15">
    <source>
        <dbReference type="Proteomes" id="UP000215509"/>
    </source>
</evidence>
<feature type="domain" description="Alpha-D-phosphohexomutase alpha/beta/alpha" evidence="13">
    <location>
        <begin position="257"/>
        <end position="369"/>
    </location>
</feature>
<comment type="similarity">
    <text evidence="1 7 8">Belongs to the phosphohexose mutase family.</text>
</comment>
<dbReference type="Pfam" id="PF02879">
    <property type="entry name" value="PGM_PMM_II"/>
    <property type="match status" value="1"/>
</dbReference>
<dbReference type="InterPro" id="IPR005844">
    <property type="entry name" value="A-D-PHexomutase_a/b/a-I"/>
</dbReference>
<dbReference type="FunFam" id="3.30.310.50:FF:000001">
    <property type="entry name" value="Phosphoglucosamine mutase"/>
    <property type="match status" value="1"/>
</dbReference>
<evidence type="ECO:0000256" key="3">
    <source>
        <dbReference type="ARBA" id="ARBA00022723"/>
    </source>
</evidence>
<feature type="domain" description="Alpha-D-phosphohexomutase alpha/beta/alpha" evidence="12">
    <location>
        <begin position="159"/>
        <end position="253"/>
    </location>
</feature>
<dbReference type="FunFam" id="3.40.120.10:FF:000003">
    <property type="entry name" value="Phosphoglucosamine mutase"/>
    <property type="match status" value="1"/>
</dbReference>
<dbReference type="OrthoDB" id="9806956at2"/>
<dbReference type="InterPro" id="IPR036900">
    <property type="entry name" value="A-D-PHexomutase_C_sf"/>
</dbReference>
<dbReference type="GO" id="GO:0005975">
    <property type="term" value="P:carbohydrate metabolic process"/>
    <property type="evidence" value="ECO:0007669"/>
    <property type="project" value="InterPro"/>
</dbReference>
<gene>
    <name evidence="7" type="primary">glmM</name>
    <name evidence="14" type="ORF">CF651_07215</name>
</gene>
<dbReference type="EC" id="5.4.2.10" evidence="7 9"/>
<dbReference type="SUPFAM" id="SSF53738">
    <property type="entry name" value="Phosphoglucomutase, first 3 domains"/>
    <property type="match status" value="3"/>
</dbReference>
<comment type="cofactor">
    <cofactor evidence="7">
        <name>Mg(2+)</name>
        <dbReference type="ChEBI" id="CHEBI:18420"/>
    </cofactor>
    <text evidence="7">Binds 1 Mg(2+) ion per subunit.</text>
</comment>
<dbReference type="PANTHER" id="PTHR42946:SF1">
    <property type="entry name" value="PHOSPHOGLUCOMUTASE (ALPHA-D-GLUCOSE-1,6-BISPHOSPHATE-DEPENDENT)"/>
    <property type="match status" value="1"/>
</dbReference>
<keyword evidence="3 7" id="KW-0479">Metal-binding</keyword>
<dbReference type="GO" id="GO:0000287">
    <property type="term" value="F:magnesium ion binding"/>
    <property type="evidence" value="ECO:0007669"/>
    <property type="project" value="UniProtKB-UniRule"/>
</dbReference>
<keyword evidence="2 7" id="KW-0597">Phosphoprotein</keyword>
<accession>A0A229UVW7</accession>
<dbReference type="InterPro" id="IPR005843">
    <property type="entry name" value="A-D-PHexomutase_C"/>
</dbReference>
<dbReference type="SUPFAM" id="SSF55957">
    <property type="entry name" value="Phosphoglucomutase, C-terminal domain"/>
    <property type="match status" value="1"/>
</dbReference>
<feature type="modified residue" description="Phosphoserine" evidence="7">
    <location>
        <position position="100"/>
    </location>
</feature>
<dbReference type="InterPro" id="IPR016066">
    <property type="entry name" value="A-D-PHexomutase_CS"/>
</dbReference>
<dbReference type="GO" id="GO:0009252">
    <property type="term" value="P:peptidoglycan biosynthetic process"/>
    <property type="evidence" value="ECO:0007669"/>
    <property type="project" value="TreeGrafter"/>
</dbReference>
<feature type="binding site" evidence="7">
    <location>
        <position position="242"/>
    </location>
    <ligand>
        <name>Mg(2+)</name>
        <dbReference type="ChEBI" id="CHEBI:18420"/>
    </ligand>
</feature>
<dbReference type="PRINTS" id="PR00509">
    <property type="entry name" value="PGMPMM"/>
</dbReference>
<name>A0A229UVW7_9BACL</name>
<sequence>MGKYFGTDGVRGVANQELTPELAYKIGRCGGYVLAGQVEKPNVVIGRDTRISGTMLEAALVAGLLSIGANVIKIGVVSTPAVAYLTRLLKADAGVMISASHNPVEDNGIKFFAADGFKLSDETELEIERLMDAAVDELPRPVGGDLGSATDDNEAKYLYLDYVKSTVKSSFQGCKIVLDCANGSAYELAPKVFEALGAEVITIGAEPNGRNINDHCGSTHPEALQKAVVEHKAMLGLAFDGDADRLIAIDETGAEVDGDYILSICGHAMNQAGALKESTIVTTVMSNIGFFKGIEAVGLKAAKTAVGDRYVMEEMRKGGYNLGGEQSGHVIFLDYNTTGDGILTALQLVDTLVQAGKSLSELKQIMRKYPQKLVNVRVADKSTWQENKAIAEAIRKVEDELGDNGRVLVRPSGTESLIRVMAEGPDKEQVEAYVQEIAGVIQQELC</sequence>
<dbReference type="InterPro" id="IPR005846">
    <property type="entry name" value="A-D-PHexomutase_a/b/a-III"/>
</dbReference>
<evidence type="ECO:0000259" key="10">
    <source>
        <dbReference type="Pfam" id="PF00408"/>
    </source>
</evidence>
<dbReference type="NCBIfam" id="TIGR01455">
    <property type="entry name" value="glmM"/>
    <property type="match status" value="1"/>
</dbReference>
<dbReference type="Pfam" id="PF00408">
    <property type="entry name" value="PGM_PMM_IV"/>
    <property type="match status" value="1"/>
</dbReference>
<evidence type="ECO:0000259" key="13">
    <source>
        <dbReference type="Pfam" id="PF02880"/>
    </source>
</evidence>
<proteinExistence type="inferred from homology"/>
<evidence type="ECO:0000259" key="12">
    <source>
        <dbReference type="Pfam" id="PF02879"/>
    </source>
</evidence>
<dbReference type="Proteomes" id="UP000215509">
    <property type="component" value="Unassembled WGS sequence"/>
</dbReference>
<dbReference type="PROSITE" id="PS00710">
    <property type="entry name" value="PGM_PMM"/>
    <property type="match status" value="1"/>
</dbReference>
<evidence type="ECO:0000256" key="2">
    <source>
        <dbReference type="ARBA" id="ARBA00022553"/>
    </source>
</evidence>
<comment type="function">
    <text evidence="7 9">Catalyzes the conversion of glucosamine-6-phosphate to glucosamine-1-phosphate.</text>
</comment>
<keyword evidence="4 7" id="KW-0460">Magnesium</keyword>
<keyword evidence="15" id="KW-1185">Reference proteome</keyword>
<dbReference type="CDD" id="cd05802">
    <property type="entry name" value="GlmM"/>
    <property type="match status" value="1"/>
</dbReference>
<dbReference type="HAMAP" id="MF_01554_B">
    <property type="entry name" value="GlmM_B"/>
    <property type="match status" value="1"/>
</dbReference>
<evidence type="ECO:0000256" key="1">
    <source>
        <dbReference type="ARBA" id="ARBA00010231"/>
    </source>
</evidence>
<keyword evidence="5 7" id="KW-0413">Isomerase</keyword>
<protein>
    <recommendedName>
        <fullName evidence="7 9">Phosphoglucosamine mutase</fullName>
        <ecNumber evidence="7 9">5.4.2.10</ecNumber>
    </recommendedName>
</protein>
<dbReference type="GO" id="GO:0008966">
    <property type="term" value="F:phosphoglucosamine mutase activity"/>
    <property type="evidence" value="ECO:0007669"/>
    <property type="project" value="UniProtKB-UniRule"/>
</dbReference>
<dbReference type="AlphaFoldDB" id="A0A229UVW7"/>
<feature type="binding site" evidence="7">
    <location>
        <position position="244"/>
    </location>
    <ligand>
        <name>Mg(2+)</name>
        <dbReference type="ChEBI" id="CHEBI:18420"/>
    </ligand>
</feature>
<dbReference type="GO" id="GO:0005829">
    <property type="term" value="C:cytosol"/>
    <property type="evidence" value="ECO:0007669"/>
    <property type="project" value="TreeGrafter"/>
</dbReference>
<feature type="binding site" description="via phosphate group" evidence="7">
    <location>
        <position position="100"/>
    </location>
    <ligand>
        <name>Mg(2+)</name>
        <dbReference type="ChEBI" id="CHEBI:18420"/>
    </ligand>
</feature>
<dbReference type="EMBL" id="NMQW01000010">
    <property type="protein sequence ID" value="OXM87029.1"/>
    <property type="molecule type" value="Genomic_DNA"/>
</dbReference>
<dbReference type="InterPro" id="IPR016055">
    <property type="entry name" value="A-D-PHexomutase_a/b/a-I/II/III"/>
</dbReference>
<evidence type="ECO:0000256" key="6">
    <source>
        <dbReference type="ARBA" id="ARBA00050364"/>
    </source>
</evidence>
<evidence type="ECO:0000259" key="11">
    <source>
        <dbReference type="Pfam" id="PF02878"/>
    </source>
</evidence>
<dbReference type="InterPro" id="IPR006352">
    <property type="entry name" value="GlmM_bact"/>
</dbReference>
<dbReference type="PANTHER" id="PTHR42946">
    <property type="entry name" value="PHOSPHOHEXOSE MUTASE"/>
    <property type="match status" value="1"/>
</dbReference>
<comment type="catalytic activity">
    <reaction evidence="6 7 9">
        <text>alpha-D-glucosamine 1-phosphate = D-glucosamine 6-phosphate</text>
        <dbReference type="Rhea" id="RHEA:23424"/>
        <dbReference type="ChEBI" id="CHEBI:58516"/>
        <dbReference type="ChEBI" id="CHEBI:58725"/>
        <dbReference type="EC" id="5.4.2.10"/>
    </reaction>
</comment>
<dbReference type="GO" id="GO:0004615">
    <property type="term" value="F:phosphomannomutase activity"/>
    <property type="evidence" value="ECO:0007669"/>
    <property type="project" value="TreeGrafter"/>
</dbReference>
<comment type="PTM">
    <text evidence="7">Activated by phosphorylation.</text>
</comment>
<feature type="active site" description="Phosphoserine intermediate" evidence="7">
    <location>
        <position position="100"/>
    </location>
</feature>
<evidence type="ECO:0000256" key="7">
    <source>
        <dbReference type="HAMAP-Rule" id="MF_01554"/>
    </source>
</evidence>
<feature type="domain" description="Alpha-D-phosphohexomutase C-terminal" evidence="10">
    <location>
        <begin position="373"/>
        <end position="438"/>
    </location>
</feature>
<reference evidence="14 15" key="1">
    <citation type="submission" date="2017-07" db="EMBL/GenBank/DDBJ databases">
        <title>Genome sequencing and assembly of Paenibacillus rigui.</title>
        <authorList>
            <person name="Mayilraj S."/>
        </authorList>
    </citation>
    <scope>NUCLEOTIDE SEQUENCE [LARGE SCALE GENOMIC DNA]</scope>
    <source>
        <strain evidence="14 15">JCM 16352</strain>
    </source>
</reference>
<feature type="binding site" evidence="7">
    <location>
        <position position="240"/>
    </location>
    <ligand>
        <name>Mg(2+)</name>
        <dbReference type="ChEBI" id="CHEBI:18420"/>
    </ligand>
</feature>
<dbReference type="InterPro" id="IPR050060">
    <property type="entry name" value="Phosphoglucosamine_mutase"/>
</dbReference>
<evidence type="ECO:0000256" key="4">
    <source>
        <dbReference type="ARBA" id="ARBA00022842"/>
    </source>
</evidence>
<dbReference type="Pfam" id="PF02878">
    <property type="entry name" value="PGM_PMM_I"/>
    <property type="match status" value="1"/>
</dbReference>
<comment type="caution">
    <text evidence="14">The sequence shown here is derived from an EMBL/GenBank/DDBJ whole genome shotgun (WGS) entry which is preliminary data.</text>
</comment>
<dbReference type="GO" id="GO:0006048">
    <property type="term" value="P:UDP-N-acetylglucosamine biosynthetic process"/>
    <property type="evidence" value="ECO:0007669"/>
    <property type="project" value="TreeGrafter"/>
</dbReference>
<dbReference type="NCBIfam" id="NF008139">
    <property type="entry name" value="PRK10887.1"/>
    <property type="match status" value="1"/>
</dbReference>
<dbReference type="FunFam" id="3.40.120.10:FF:000001">
    <property type="entry name" value="Phosphoglucosamine mutase"/>
    <property type="match status" value="1"/>
</dbReference>
<dbReference type="Gene3D" id="3.40.120.10">
    <property type="entry name" value="Alpha-D-Glucose-1,6-Bisphosphate, subunit A, domain 3"/>
    <property type="match status" value="3"/>
</dbReference>
<evidence type="ECO:0000256" key="5">
    <source>
        <dbReference type="ARBA" id="ARBA00023235"/>
    </source>
</evidence>
<dbReference type="InterPro" id="IPR005845">
    <property type="entry name" value="A-D-PHexomutase_a/b/a-II"/>
</dbReference>
<dbReference type="Pfam" id="PF02880">
    <property type="entry name" value="PGM_PMM_III"/>
    <property type="match status" value="1"/>
</dbReference>
<dbReference type="Gene3D" id="3.30.310.50">
    <property type="entry name" value="Alpha-D-phosphohexomutase, C-terminal domain"/>
    <property type="match status" value="1"/>
</dbReference>